<dbReference type="Proteomes" id="UP001345219">
    <property type="component" value="Chromosome 10"/>
</dbReference>
<gene>
    <name evidence="2" type="ORF">SAY87_012776</name>
</gene>
<comment type="caution">
    <text evidence="2">The sequence shown here is derived from an EMBL/GenBank/DDBJ whole genome shotgun (WGS) entry which is preliminary data.</text>
</comment>
<protein>
    <submittedName>
        <fullName evidence="2">Uncharacterized protein</fullName>
    </submittedName>
</protein>
<dbReference type="EMBL" id="JAXIOK010000021">
    <property type="protein sequence ID" value="KAK4746464.1"/>
    <property type="molecule type" value="Genomic_DNA"/>
</dbReference>
<organism evidence="2 3">
    <name type="scientific">Trapa incisa</name>
    <dbReference type="NCBI Taxonomy" id="236973"/>
    <lineage>
        <taxon>Eukaryota</taxon>
        <taxon>Viridiplantae</taxon>
        <taxon>Streptophyta</taxon>
        <taxon>Embryophyta</taxon>
        <taxon>Tracheophyta</taxon>
        <taxon>Spermatophyta</taxon>
        <taxon>Magnoliopsida</taxon>
        <taxon>eudicotyledons</taxon>
        <taxon>Gunneridae</taxon>
        <taxon>Pentapetalae</taxon>
        <taxon>rosids</taxon>
        <taxon>malvids</taxon>
        <taxon>Myrtales</taxon>
        <taxon>Lythraceae</taxon>
        <taxon>Trapa</taxon>
    </lineage>
</organism>
<name>A0AAN7GQM9_9MYRT</name>
<feature type="chain" id="PRO_5042943792" evidence="1">
    <location>
        <begin position="24"/>
        <end position="89"/>
    </location>
</feature>
<reference evidence="2 3" key="1">
    <citation type="journal article" date="2023" name="Hortic Res">
        <title>Pangenome of water caltrop reveals structural variations and asymmetric subgenome divergence after allopolyploidization.</title>
        <authorList>
            <person name="Zhang X."/>
            <person name="Chen Y."/>
            <person name="Wang L."/>
            <person name="Yuan Y."/>
            <person name="Fang M."/>
            <person name="Shi L."/>
            <person name="Lu R."/>
            <person name="Comes H.P."/>
            <person name="Ma Y."/>
            <person name="Chen Y."/>
            <person name="Huang G."/>
            <person name="Zhou Y."/>
            <person name="Zheng Z."/>
            <person name="Qiu Y."/>
        </authorList>
    </citation>
    <scope>NUCLEOTIDE SEQUENCE [LARGE SCALE GENOMIC DNA]</scope>
    <source>
        <tissue evidence="2">Roots</tissue>
    </source>
</reference>
<dbReference type="AlphaFoldDB" id="A0AAN7GQM9"/>
<accession>A0AAN7GQM9</accession>
<keyword evidence="3" id="KW-1185">Reference proteome</keyword>
<evidence type="ECO:0000256" key="1">
    <source>
        <dbReference type="SAM" id="SignalP"/>
    </source>
</evidence>
<proteinExistence type="predicted"/>
<evidence type="ECO:0000313" key="2">
    <source>
        <dbReference type="EMBL" id="KAK4746464.1"/>
    </source>
</evidence>
<sequence length="89" mass="9787">MRRRLGFIIWVVLVSLRSTAIQANKTIPAESLDDAIIDHVNNFTREPRTGAIYNVSLSSIPSLGGVEVSVLKLDLLVQRGGFRLLPCPT</sequence>
<evidence type="ECO:0000313" key="3">
    <source>
        <dbReference type="Proteomes" id="UP001345219"/>
    </source>
</evidence>
<feature type="signal peptide" evidence="1">
    <location>
        <begin position="1"/>
        <end position="23"/>
    </location>
</feature>
<keyword evidence="1" id="KW-0732">Signal</keyword>